<dbReference type="AlphaFoldDB" id="A0A7V8VE90"/>
<protein>
    <submittedName>
        <fullName evidence="1">Uncharacterized protein</fullName>
    </submittedName>
</protein>
<dbReference type="Gene3D" id="3.40.50.300">
    <property type="entry name" value="P-loop containing nucleotide triphosphate hydrolases"/>
    <property type="match status" value="1"/>
</dbReference>
<dbReference type="SUPFAM" id="SSF52540">
    <property type="entry name" value="P-loop containing nucleoside triphosphate hydrolases"/>
    <property type="match status" value="1"/>
</dbReference>
<dbReference type="EMBL" id="JACEFB010000005">
    <property type="protein sequence ID" value="MBA2226346.1"/>
    <property type="molecule type" value="Genomic_DNA"/>
</dbReference>
<organism evidence="1 2">
    <name type="scientific">Thermogemmata fonticola</name>
    <dbReference type="NCBI Taxonomy" id="2755323"/>
    <lineage>
        <taxon>Bacteria</taxon>
        <taxon>Pseudomonadati</taxon>
        <taxon>Planctomycetota</taxon>
        <taxon>Planctomycetia</taxon>
        <taxon>Gemmatales</taxon>
        <taxon>Gemmataceae</taxon>
        <taxon>Thermogemmata</taxon>
    </lineage>
</organism>
<dbReference type="InterPro" id="IPR027417">
    <property type="entry name" value="P-loop_NTPase"/>
</dbReference>
<evidence type="ECO:0000313" key="2">
    <source>
        <dbReference type="Proteomes" id="UP000542342"/>
    </source>
</evidence>
<name>A0A7V8VE90_9BACT</name>
<reference evidence="1 2" key="1">
    <citation type="submission" date="2020-07" db="EMBL/GenBank/DDBJ databases">
        <title>Thermogemmata thermophila gen. nov., sp. nov., a novel moderate thermophilic planctomycete from a Kamchatka hot spring.</title>
        <authorList>
            <person name="Elcheninov A.G."/>
            <person name="Podosokorskaya O.A."/>
            <person name="Kovaleva O.L."/>
            <person name="Novikov A."/>
            <person name="Bonch-Osmolovskaya E.A."/>
            <person name="Toshchakov S.V."/>
            <person name="Kublanov I.V."/>
        </authorList>
    </citation>
    <scope>NUCLEOTIDE SEQUENCE [LARGE SCALE GENOMIC DNA]</scope>
    <source>
        <strain evidence="1 2">2918</strain>
    </source>
</reference>
<dbReference type="Proteomes" id="UP000542342">
    <property type="component" value="Unassembled WGS sequence"/>
</dbReference>
<accession>A0A7V8VE90</accession>
<proteinExistence type="predicted"/>
<keyword evidence="2" id="KW-1185">Reference proteome</keyword>
<evidence type="ECO:0000313" key="1">
    <source>
        <dbReference type="EMBL" id="MBA2226346.1"/>
    </source>
</evidence>
<dbReference type="RefSeq" id="WP_194537780.1">
    <property type="nucleotide sequence ID" value="NZ_JACEFB010000005.1"/>
</dbReference>
<sequence length="419" mass="48175">MVWFIQRDDIIEFQDNPEGFWAPQVMSQHPLRLEAMRGRPISIRGKGAVWMYAHAGAMAQAAGAASIHLKELIRGNSSDIRQCLCKLEESRQHPGCYLWQMQLNSVQDLKPEAIESLLEPTLKEIREKRPRELCLTGKAPVTVYARVAWEAVAAGCQHLYCLTPIHDCILVYSTSDSQLGERLPLPWLEQFVPQPQKSMILGVIGDPNSGKSVFARALYACLLSRVISQQRRLWILDCDGQSPTPAWYLSLLQEGHVELARQYRDILKERRRWTPTMEDHFVRILQGLRRFFELVITDQPGGDLGADPPQRIPPGRERFFQQLDELILVAREGEVTWKLWHDELARHGLAHRLRVILYGSHPEAPPTLQLTRQGDLWIGTVQGLERTRTKQELVQAFQPVLEPLWEDWRQRLRSCVAEV</sequence>
<comment type="caution">
    <text evidence="1">The sequence shown here is derived from an EMBL/GenBank/DDBJ whole genome shotgun (WGS) entry which is preliminary data.</text>
</comment>
<gene>
    <name evidence="1" type="ORF">H0921_09265</name>
</gene>